<dbReference type="PANTHER" id="PTHR34265:SF1">
    <property type="entry name" value="TYPE III PANTOTHENATE KINASE"/>
    <property type="match status" value="1"/>
</dbReference>
<protein>
    <recommendedName>
        <fullName evidence="15 16">Type III pantothenate kinase</fullName>
        <ecNumber evidence="6 16">2.7.1.33</ecNumber>
    </recommendedName>
    <alternativeName>
        <fullName evidence="16">PanK-III</fullName>
    </alternativeName>
    <alternativeName>
        <fullName evidence="16">Pantothenic acid kinase</fullName>
    </alternativeName>
</protein>
<dbReference type="EC" id="2.7.1.33" evidence="6 16"/>
<evidence type="ECO:0000256" key="7">
    <source>
        <dbReference type="ARBA" id="ARBA00022490"/>
    </source>
</evidence>
<keyword evidence="16" id="KW-0479">Metal-binding</keyword>
<dbReference type="Pfam" id="PF03309">
    <property type="entry name" value="Pan_kinase"/>
    <property type="match status" value="1"/>
</dbReference>
<comment type="cofactor">
    <cofactor evidence="2">
        <name>K(+)</name>
        <dbReference type="ChEBI" id="CHEBI:29103"/>
    </cofactor>
</comment>
<evidence type="ECO:0000256" key="13">
    <source>
        <dbReference type="ARBA" id="ARBA00022993"/>
    </source>
</evidence>
<comment type="cofactor">
    <cofactor evidence="16">
        <name>NH4(+)</name>
        <dbReference type="ChEBI" id="CHEBI:28938"/>
    </cofactor>
    <cofactor evidence="16">
        <name>K(+)</name>
        <dbReference type="ChEBI" id="CHEBI:29103"/>
    </cofactor>
    <text evidence="16">A monovalent cation. Ammonium or potassium.</text>
</comment>
<dbReference type="GO" id="GO:0015937">
    <property type="term" value="P:coenzyme A biosynthetic process"/>
    <property type="evidence" value="ECO:0007669"/>
    <property type="project" value="UniProtKB-UniRule"/>
</dbReference>
<feature type="binding site" evidence="16">
    <location>
        <position position="127"/>
    </location>
    <ligand>
        <name>ATP</name>
        <dbReference type="ChEBI" id="CHEBI:30616"/>
    </ligand>
</feature>
<dbReference type="InterPro" id="IPR043129">
    <property type="entry name" value="ATPase_NBD"/>
</dbReference>
<dbReference type="OrthoDB" id="9781305at2"/>
<comment type="function">
    <text evidence="16">Catalyzes the phosphorylation of pantothenate (Pan), the first step in CoA biosynthesis.</text>
</comment>
<dbReference type="SUPFAM" id="SSF53067">
    <property type="entry name" value="Actin-like ATPase domain"/>
    <property type="match status" value="2"/>
</dbReference>
<feature type="binding site" evidence="16">
    <location>
        <position position="124"/>
    </location>
    <ligand>
        <name>K(+)</name>
        <dbReference type="ChEBI" id="CHEBI:29103"/>
    </ligand>
</feature>
<comment type="pathway">
    <text evidence="4 16">Cofactor biosynthesis; coenzyme A biosynthesis; CoA from (R)-pantothenate: step 1/5.</text>
</comment>
<evidence type="ECO:0000256" key="15">
    <source>
        <dbReference type="ARBA" id="ARBA00040883"/>
    </source>
</evidence>
<gene>
    <name evidence="16" type="primary">coaX</name>
    <name evidence="17" type="ORF">C8D85_3515</name>
</gene>
<comment type="similarity">
    <text evidence="14 16">Belongs to the type III pantothenate kinase family.</text>
</comment>
<comment type="caution">
    <text evidence="17">The sequence shown here is derived from an EMBL/GenBank/DDBJ whole genome shotgun (WGS) entry which is preliminary data.</text>
</comment>
<dbReference type="GO" id="GO:0046872">
    <property type="term" value="F:metal ion binding"/>
    <property type="evidence" value="ECO:0007669"/>
    <property type="project" value="UniProtKB-KW"/>
</dbReference>
<dbReference type="InterPro" id="IPR004619">
    <property type="entry name" value="Type_III_PanK"/>
</dbReference>
<dbReference type="GO" id="GO:0005524">
    <property type="term" value="F:ATP binding"/>
    <property type="evidence" value="ECO:0007669"/>
    <property type="project" value="UniProtKB-UniRule"/>
</dbReference>
<evidence type="ECO:0000313" key="18">
    <source>
        <dbReference type="Proteomes" id="UP000295729"/>
    </source>
</evidence>
<dbReference type="CDD" id="cd24015">
    <property type="entry name" value="ASKHA_NBD_PanK-III"/>
    <property type="match status" value="1"/>
</dbReference>
<dbReference type="AlphaFoldDB" id="A0A4R6WWQ7"/>
<feature type="binding site" evidence="16">
    <location>
        <position position="180"/>
    </location>
    <ligand>
        <name>substrate</name>
    </ligand>
</feature>
<feature type="binding site" evidence="16">
    <location>
        <begin position="16"/>
        <end position="23"/>
    </location>
    <ligand>
        <name>ATP</name>
        <dbReference type="ChEBI" id="CHEBI:30616"/>
    </ligand>
</feature>
<evidence type="ECO:0000256" key="11">
    <source>
        <dbReference type="ARBA" id="ARBA00022840"/>
    </source>
</evidence>
<dbReference type="Gene3D" id="3.30.420.40">
    <property type="match status" value="2"/>
</dbReference>
<evidence type="ECO:0000256" key="8">
    <source>
        <dbReference type="ARBA" id="ARBA00022679"/>
    </source>
</evidence>
<evidence type="ECO:0000256" key="4">
    <source>
        <dbReference type="ARBA" id="ARBA00005225"/>
    </source>
</evidence>
<evidence type="ECO:0000256" key="2">
    <source>
        <dbReference type="ARBA" id="ARBA00001958"/>
    </source>
</evidence>
<evidence type="ECO:0000256" key="5">
    <source>
        <dbReference type="ARBA" id="ARBA00011738"/>
    </source>
</evidence>
<evidence type="ECO:0000313" key="17">
    <source>
        <dbReference type="EMBL" id="TDR05611.1"/>
    </source>
</evidence>
<dbReference type="GO" id="GO:0005737">
    <property type="term" value="C:cytoplasm"/>
    <property type="evidence" value="ECO:0007669"/>
    <property type="project" value="UniProtKB-SubCell"/>
</dbReference>
<name>A0A4R6WWQ7_9GAMM</name>
<keyword evidence="18" id="KW-1185">Reference proteome</keyword>
<dbReference type="GO" id="GO:0004594">
    <property type="term" value="F:pantothenate kinase activity"/>
    <property type="evidence" value="ECO:0007669"/>
    <property type="project" value="UniProtKB-UniRule"/>
</dbReference>
<evidence type="ECO:0000256" key="9">
    <source>
        <dbReference type="ARBA" id="ARBA00022741"/>
    </source>
</evidence>
<feature type="active site" description="Proton acceptor" evidence="16">
    <location>
        <position position="104"/>
    </location>
</feature>
<dbReference type="HAMAP" id="MF_01274">
    <property type="entry name" value="Pantothen_kinase_3"/>
    <property type="match status" value="1"/>
</dbReference>
<dbReference type="PANTHER" id="PTHR34265">
    <property type="entry name" value="TYPE III PANTOTHENATE KINASE"/>
    <property type="match status" value="1"/>
</dbReference>
<keyword evidence="7 16" id="KW-0963">Cytoplasm</keyword>
<feature type="binding site" evidence="16">
    <location>
        <position position="95"/>
    </location>
    <ligand>
        <name>substrate</name>
    </ligand>
</feature>
<evidence type="ECO:0000256" key="12">
    <source>
        <dbReference type="ARBA" id="ARBA00022958"/>
    </source>
</evidence>
<sequence length="251" mass="27273">MEEKLVSASNRVLVIDAGNTQVKCTLFHANTIVDKWFFDDQLSNRGQEAEFIVIASVRSNEFTSSLLEKCASCMPNAEQMLLRSERSSCGVQNSYEEPERLGVDRWLAAIAAFHHYGGPSVVLDAGTAIKAEFINAEGVHLGGYIVPGLELMASSLIDKTAKIRYHSGEASVCDTIPASTADAVTQGATEMALGFIQRLYGKHSDATWLVTGGTSQALMAALSVPHVYDESLVAKGAYLVWQERLEKRGLK</sequence>
<keyword evidence="10 16" id="KW-0418">Kinase</keyword>
<comment type="catalytic activity">
    <reaction evidence="1 16">
        <text>(R)-pantothenate + ATP = (R)-4'-phosphopantothenate + ADP + H(+)</text>
        <dbReference type="Rhea" id="RHEA:16373"/>
        <dbReference type="ChEBI" id="CHEBI:10986"/>
        <dbReference type="ChEBI" id="CHEBI:15378"/>
        <dbReference type="ChEBI" id="CHEBI:29032"/>
        <dbReference type="ChEBI" id="CHEBI:30616"/>
        <dbReference type="ChEBI" id="CHEBI:456216"/>
        <dbReference type="EC" id="2.7.1.33"/>
    </reaction>
</comment>
<evidence type="ECO:0000256" key="6">
    <source>
        <dbReference type="ARBA" id="ARBA00012102"/>
    </source>
</evidence>
<reference evidence="17 18" key="1">
    <citation type="submission" date="2019-03" db="EMBL/GenBank/DDBJ databases">
        <title>Genomic Encyclopedia of Type Strains, Phase IV (KMG-IV): sequencing the most valuable type-strain genomes for metagenomic binning, comparative biology and taxonomic classification.</title>
        <authorList>
            <person name="Goeker M."/>
        </authorList>
    </citation>
    <scope>NUCLEOTIDE SEQUENCE [LARGE SCALE GENOMIC DNA]</scope>
    <source>
        <strain evidence="17 18">DSM 5604</strain>
    </source>
</reference>
<feature type="binding site" evidence="16">
    <location>
        <begin position="102"/>
        <end position="105"/>
    </location>
    <ligand>
        <name>substrate</name>
    </ligand>
</feature>
<accession>A0A4R6WWQ7</accession>
<dbReference type="Proteomes" id="UP000295729">
    <property type="component" value="Unassembled WGS sequence"/>
</dbReference>
<evidence type="ECO:0000256" key="10">
    <source>
        <dbReference type="ARBA" id="ARBA00022777"/>
    </source>
</evidence>
<dbReference type="NCBIfam" id="TIGR00671">
    <property type="entry name" value="baf"/>
    <property type="match status" value="1"/>
</dbReference>
<evidence type="ECO:0000256" key="3">
    <source>
        <dbReference type="ARBA" id="ARBA00004496"/>
    </source>
</evidence>
<dbReference type="EMBL" id="SNZA01000008">
    <property type="protein sequence ID" value="TDR05611.1"/>
    <property type="molecule type" value="Genomic_DNA"/>
</dbReference>
<keyword evidence="8 16" id="KW-0808">Transferase</keyword>
<keyword evidence="12 16" id="KW-0630">Potassium</keyword>
<evidence type="ECO:0000256" key="16">
    <source>
        <dbReference type="HAMAP-Rule" id="MF_01274"/>
    </source>
</evidence>
<dbReference type="UniPathway" id="UPA00241">
    <property type="reaction ID" value="UER00352"/>
</dbReference>
<keyword evidence="11 16" id="KW-0067">ATP-binding</keyword>
<organism evidence="17 18">
    <name type="scientific">Marinomonas communis</name>
    <dbReference type="NCBI Taxonomy" id="28254"/>
    <lineage>
        <taxon>Bacteria</taxon>
        <taxon>Pseudomonadati</taxon>
        <taxon>Pseudomonadota</taxon>
        <taxon>Gammaproteobacteria</taxon>
        <taxon>Oceanospirillales</taxon>
        <taxon>Oceanospirillaceae</taxon>
        <taxon>Marinomonas</taxon>
    </lineage>
</organism>
<evidence type="ECO:0000256" key="1">
    <source>
        <dbReference type="ARBA" id="ARBA00001206"/>
    </source>
</evidence>
<comment type="subunit">
    <text evidence="5 16">Homodimer.</text>
</comment>
<keyword evidence="9 16" id="KW-0547">Nucleotide-binding</keyword>
<proteinExistence type="inferred from homology"/>
<evidence type="ECO:0000256" key="14">
    <source>
        <dbReference type="ARBA" id="ARBA00038036"/>
    </source>
</evidence>
<keyword evidence="13 16" id="KW-0173">Coenzyme A biosynthesis</keyword>
<comment type="subcellular location">
    <subcellularLocation>
        <location evidence="3 16">Cytoplasm</location>
    </subcellularLocation>
</comment>